<keyword evidence="9" id="KW-0226">DNA condensation</keyword>
<organism evidence="14">
    <name type="scientific">Compsopogon caeruleus</name>
    <dbReference type="NCBI Taxonomy" id="31354"/>
    <lineage>
        <taxon>Eukaryota</taxon>
        <taxon>Rhodophyta</taxon>
        <taxon>Compsopogonophyceae</taxon>
        <taxon>Compsopogonales</taxon>
        <taxon>Compsopogonaceae</taxon>
        <taxon>Compsopogon</taxon>
    </lineage>
</organism>
<keyword evidence="11" id="KW-0131">Cell cycle</keyword>
<dbReference type="Pfam" id="PF02463">
    <property type="entry name" value="SMC_N"/>
    <property type="match status" value="1"/>
</dbReference>
<evidence type="ECO:0000256" key="12">
    <source>
        <dbReference type="SAM" id="Coils"/>
    </source>
</evidence>
<dbReference type="InterPro" id="IPR027417">
    <property type="entry name" value="P-loop_NTPase"/>
</dbReference>
<accession>A0A7S1TIR5</accession>
<dbReference type="GO" id="GO:0005634">
    <property type="term" value="C:nucleus"/>
    <property type="evidence" value="ECO:0007669"/>
    <property type="project" value="UniProtKB-SubCell"/>
</dbReference>
<dbReference type="GO" id="GO:0051301">
    <property type="term" value="P:cell division"/>
    <property type="evidence" value="ECO:0007669"/>
    <property type="project" value="UniProtKB-KW"/>
</dbReference>
<dbReference type="SUPFAM" id="SSF57997">
    <property type="entry name" value="Tropomyosin"/>
    <property type="match status" value="1"/>
</dbReference>
<evidence type="ECO:0000259" key="13">
    <source>
        <dbReference type="Pfam" id="PF02463"/>
    </source>
</evidence>
<evidence type="ECO:0000256" key="10">
    <source>
        <dbReference type="ARBA" id="ARBA00023242"/>
    </source>
</evidence>
<dbReference type="AlphaFoldDB" id="A0A7S1TIR5"/>
<evidence type="ECO:0000256" key="11">
    <source>
        <dbReference type="ARBA" id="ARBA00023306"/>
    </source>
</evidence>
<reference evidence="14" key="1">
    <citation type="submission" date="2021-01" db="EMBL/GenBank/DDBJ databases">
        <authorList>
            <person name="Corre E."/>
            <person name="Pelletier E."/>
            <person name="Niang G."/>
            <person name="Scheremetjew M."/>
            <person name="Finn R."/>
            <person name="Kale V."/>
            <person name="Holt S."/>
            <person name="Cochrane G."/>
            <person name="Meng A."/>
            <person name="Brown T."/>
            <person name="Cohen L."/>
        </authorList>
    </citation>
    <scope>NUCLEOTIDE SEQUENCE</scope>
    <source>
        <strain evidence="14">SAG 36.94</strain>
    </source>
</reference>
<keyword evidence="10" id="KW-0539">Nucleus</keyword>
<dbReference type="Gene3D" id="3.40.50.300">
    <property type="entry name" value="P-loop containing nucleotide triphosphate hydrolases"/>
    <property type="match status" value="1"/>
</dbReference>
<dbReference type="EMBL" id="HBGH01014402">
    <property type="protein sequence ID" value="CAD9235883.1"/>
    <property type="molecule type" value="Transcribed_RNA"/>
</dbReference>
<dbReference type="PANTHER" id="PTHR18937">
    <property type="entry name" value="STRUCTURAL MAINTENANCE OF CHROMOSOMES SMC FAMILY MEMBER"/>
    <property type="match status" value="1"/>
</dbReference>
<evidence type="ECO:0000313" key="14">
    <source>
        <dbReference type="EMBL" id="CAD9235883.1"/>
    </source>
</evidence>
<keyword evidence="6" id="KW-0498">Mitosis</keyword>
<feature type="coiled-coil region" evidence="12">
    <location>
        <begin position="257"/>
        <end position="333"/>
    </location>
</feature>
<dbReference type="FunFam" id="3.40.50.300:FF:000481">
    <property type="entry name" value="Structural maintenance of chromosomes 4"/>
    <property type="match status" value="1"/>
</dbReference>
<dbReference type="InterPro" id="IPR036277">
    <property type="entry name" value="SMC_hinge_sf"/>
</dbReference>
<keyword evidence="4" id="KW-0132">Cell division</keyword>
<keyword evidence="5" id="KW-0547">Nucleotide-binding</keyword>
<dbReference type="Gene3D" id="3.30.70.1620">
    <property type="match status" value="1"/>
</dbReference>
<dbReference type="SUPFAM" id="SSF52540">
    <property type="entry name" value="P-loop containing nucleoside triphosphate hydrolases"/>
    <property type="match status" value="1"/>
</dbReference>
<evidence type="ECO:0000256" key="9">
    <source>
        <dbReference type="ARBA" id="ARBA00023067"/>
    </source>
</evidence>
<gene>
    <name evidence="14" type="ORF">CCAE0312_LOCUS7975</name>
</gene>
<comment type="similarity">
    <text evidence="2">Belongs to the SMC family. SMC4 subfamily.</text>
</comment>
<dbReference type="PANTHER" id="PTHR18937:SF172">
    <property type="entry name" value="STRUCTURAL MAINTENANCE OF CHROMOSOMES PROTEIN"/>
    <property type="match status" value="1"/>
</dbReference>
<evidence type="ECO:0000256" key="3">
    <source>
        <dbReference type="ARBA" id="ARBA00018693"/>
    </source>
</evidence>
<evidence type="ECO:0000256" key="1">
    <source>
        <dbReference type="ARBA" id="ARBA00004123"/>
    </source>
</evidence>
<proteinExistence type="inferred from homology"/>
<evidence type="ECO:0000256" key="4">
    <source>
        <dbReference type="ARBA" id="ARBA00022618"/>
    </source>
</evidence>
<evidence type="ECO:0000256" key="6">
    <source>
        <dbReference type="ARBA" id="ARBA00022776"/>
    </source>
</evidence>
<dbReference type="InterPro" id="IPR003395">
    <property type="entry name" value="RecF/RecN/SMC_N"/>
</dbReference>
<evidence type="ECO:0000256" key="5">
    <source>
        <dbReference type="ARBA" id="ARBA00022741"/>
    </source>
</evidence>
<keyword evidence="8 12" id="KW-0175">Coiled coil</keyword>
<dbReference type="GO" id="GO:0000796">
    <property type="term" value="C:condensin complex"/>
    <property type="evidence" value="ECO:0007669"/>
    <property type="project" value="TreeGrafter"/>
</dbReference>
<feature type="domain" description="RecF/RecN/SMC N-terminal" evidence="13">
    <location>
        <begin position="423"/>
        <end position="599"/>
    </location>
</feature>
<feature type="coiled-coil region" evidence="12">
    <location>
        <begin position="419"/>
        <end position="456"/>
    </location>
</feature>
<evidence type="ECO:0000256" key="7">
    <source>
        <dbReference type="ARBA" id="ARBA00022840"/>
    </source>
</evidence>
<evidence type="ECO:0000256" key="8">
    <source>
        <dbReference type="ARBA" id="ARBA00023054"/>
    </source>
</evidence>
<dbReference type="GO" id="GO:0005524">
    <property type="term" value="F:ATP binding"/>
    <property type="evidence" value="ECO:0007669"/>
    <property type="project" value="UniProtKB-KW"/>
</dbReference>
<sequence>MNRAAPAGHVRVFDLIRPREDRIRVAFYYALRDTLLAENIGDATRLAYQPTRRNRVVTRKGELIEVSGTIAGGGKERPRAGMAGRNPSNEALSEADVLSLEASLRKEQEAATRVEERLRHVQEALGSAESSKKQQESEMTLLKAEISSFKKRLEDCEYQILDLKSRSNAQQSEGKFRRVEELNRQLEKISERVASTKNQTTVLDNEIEGIEQEILKSGGQALADAMESVGKFSQDVESLLQRVSQNRASLQNLVNSVRKFDESLQGIAKEIESTEEERNKCNDDLVNIEQAISEMEGTIKGHEEALDVLEDQRQTLENQKKQIEKALLIFRKKEVELESEIHELEKGIRQKKSFEKSWESELASMLASPPRWVDLSGEITPDDEETQGRLSEEKATQCVATISLLEDTLAQLNPDLGAIEEYDRADKEYEEKAAELRDITDNRDRARLEHESLRKKRLDEFMQAFCIVSSKLKEMYQMITLGGDAELELVDSLDPFSEGIAFSVRPPKKSWKKISNLSGGEKTLSSLSLVFALHHFKPTPLYFMDEIDAALDFKNVSIVANYVKERTKNAQFIIISLRNNMFELADRLVGIYKTHNTTKSVTINPSAFVLTPQATLAPS</sequence>
<name>A0A7S1TIR5_9RHOD</name>
<keyword evidence="7" id="KW-0067">ATP-binding</keyword>
<comment type="subcellular location">
    <subcellularLocation>
        <location evidence="1">Nucleus</location>
    </subcellularLocation>
</comment>
<dbReference type="SUPFAM" id="SSF75553">
    <property type="entry name" value="Smc hinge domain"/>
    <property type="match status" value="1"/>
</dbReference>
<dbReference type="Gene3D" id="1.10.287.1490">
    <property type="match status" value="1"/>
</dbReference>
<protein>
    <recommendedName>
        <fullName evidence="3">Structural maintenance of chromosomes protein 4</fullName>
    </recommendedName>
</protein>
<evidence type="ECO:0000256" key="2">
    <source>
        <dbReference type="ARBA" id="ARBA00006005"/>
    </source>
</evidence>
<dbReference type="GO" id="GO:0007076">
    <property type="term" value="P:mitotic chromosome condensation"/>
    <property type="evidence" value="ECO:0007669"/>
    <property type="project" value="TreeGrafter"/>
</dbReference>
<feature type="coiled-coil region" evidence="12">
    <location>
        <begin position="97"/>
        <end position="199"/>
    </location>
</feature>